<gene>
    <name evidence="1" type="primary">Lsm7_predicted</name>
    <name evidence="1" type="ORF">rCG_29438</name>
</gene>
<protein>
    <submittedName>
        <fullName evidence="1">LSM7 homolog, U6 small nuclear RNA associated (S. cerevisiae) (Predicted), isoform CRA_a</fullName>
    </submittedName>
</protein>
<accession>A6K8F0</accession>
<proteinExistence type="predicted"/>
<dbReference type="AlphaFoldDB" id="A6K8F0"/>
<sequence length="45" mass="4856">MGPSGFLKHPGNGWLFLQLPSQWCGVSSAGPGVQSIRICQSRKEL</sequence>
<organism evidence="1 2">
    <name type="scientific">Rattus norvegicus</name>
    <name type="common">Rat</name>
    <dbReference type="NCBI Taxonomy" id="10116"/>
    <lineage>
        <taxon>Eukaryota</taxon>
        <taxon>Metazoa</taxon>
        <taxon>Chordata</taxon>
        <taxon>Craniata</taxon>
        <taxon>Vertebrata</taxon>
        <taxon>Euteleostomi</taxon>
        <taxon>Mammalia</taxon>
        <taxon>Eutheria</taxon>
        <taxon>Euarchontoglires</taxon>
        <taxon>Glires</taxon>
        <taxon>Rodentia</taxon>
        <taxon>Myomorpha</taxon>
        <taxon>Muroidea</taxon>
        <taxon>Muridae</taxon>
        <taxon>Murinae</taxon>
        <taxon>Rattus</taxon>
    </lineage>
</organism>
<evidence type="ECO:0000313" key="1">
    <source>
        <dbReference type="EMBL" id="EDL89216.1"/>
    </source>
</evidence>
<reference evidence="2" key="1">
    <citation type="submission" date="2005-09" db="EMBL/GenBank/DDBJ databases">
        <authorList>
            <person name="Mural R.J."/>
            <person name="Li P.W."/>
            <person name="Adams M.D."/>
            <person name="Amanatides P.G."/>
            <person name="Baden-Tillson H."/>
            <person name="Barnstead M."/>
            <person name="Chin S.H."/>
            <person name="Dew I."/>
            <person name="Evans C.A."/>
            <person name="Ferriera S."/>
            <person name="Flanigan M."/>
            <person name="Fosler C."/>
            <person name="Glodek A."/>
            <person name="Gu Z."/>
            <person name="Holt R.A."/>
            <person name="Jennings D."/>
            <person name="Kraft C.L."/>
            <person name="Lu F."/>
            <person name="Nguyen T."/>
            <person name="Nusskern D.R."/>
            <person name="Pfannkoch C.M."/>
            <person name="Sitter C."/>
            <person name="Sutton G.G."/>
            <person name="Venter J.C."/>
            <person name="Wang Z."/>
            <person name="Woodage T."/>
            <person name="Zheng X.H."/>
            <person name="Zhong F."/>
        </authorList>
    </citation>
    <scope>NUCLEOTIDE SEQUENCE [LARGE SCALE GENOMIC DNA]</scope>
    <source>
        <strain>BN</strain>
        <strain evidence="2">Sprague-Dawley</strain>
    </source>
</reference>
<name>A6K8F0_RAT</name>
<dbReference type="EMBL" id="CH474029">
    <property type="protein sequence ID" value="EDL89216.1"/>
    <property type="molecule type" value="Genomic_DNA"/>
</dbReference>
<evidence type="ECO:0000313" key="2">
    <source>
        <dbReference type="Proteomes" id="UP000234681"/>
    </source>
</evidence>
<dbReference type="Proteomes" id="UP000234681">
    <property type="component" value="Chromosome 7"/>
</dbReference>